<organism evidence="1 2">
    <name type="scientific">Streptomyces polyasparticus</name>
    <dbReference type="NCBI Taxonomy" id="2767826"/>
    <lineage>
        <taxon>Bacteria</taxon>
        <taxon>Bacillati</taxon>
        <taxon>Actinomycetota</taxon>
        <taxon>Actinomycetes</taxon>
        <taxon>Kitasatosporales</taxon>
        <taxon>Streptomycetaceae</taxon>
        <taxon>Streptomyces</taxon>
    </lineage>
</organism>
<accession>A0ABR7SKX8</accession>
<reference evidence="1 2" key="1">
    <citation type="submission" date="2020-08" db="EMBL/GenBank/DDBJ databases">
        <title>Genemic of Streptomyces polyaspartic.</title>
        <authorList>
            <person name="Liu W."/>
        </authorList>
    </citation>
    <scope>NUCLEOTIDE SEQUENCE [LARGE SCALE GENOMIC DNA]</scope>
    <source>
        <strain evidence="1 2">TRM66268-LWL</strain>
    </source>
</reference>
<comment type="caution">
    <text evidence="1">The sequence shown here is derived from an EMBL/GenBank/DDBJ whole genome shotgun (WGS) entry which is preliminary data.</text>
</comment>
<evidence type="ECO:0008006" key="3">
    <source>
        <dbReference type="Google" id="ProtNLM"/>
    </source>
</evidence>
<keyword evidence="2" id="KW-1185">Reference proteome</keyword>
<dbReference type="Proteomes" id="UP000642284">
    <property type="component" value="Unassembled WGS sequence"/>
</dbReference>
<dbReference type="EMBL" id="JACTVJ010000010">
    <property type="protein sequence ID" value="MBC9714988.1"/>
    <property type="molecule type" value="Genomic_DNA"/>
</dbReference>
<gene>
    <name evidence="1" type="ORF">H9Y04_20775</name>
</gene>
<evidence type="ECO:0000313" key="2">
    <source>
        <dbReference type="Proteomes" id="UP000642284"/>
    </source>
</evidence>
<sequence>MSSAALAEDAEPCEQGPAGPLFVPVRPGLTGMSPRFFRTPLGFRTAVAFTSEARLTTLLGARHPHIRLAEPALRALAAPLGIRMVTVDPLFSAPRAGSRTTWAPLTRPVAARPMGHAVR</sequence>
<dbReference type="InterPro" id="IPR049975">
    <property type="entry name" value="SAV_915-like_dom"/>
</dbReference>
<evidence type="ECO:0000313" key="1">
    <source>
        <dbReference type="EMBL" id="MBC9714988.1"/>
    </source>
</evidence>
<protein>
    <recommendedName>
        <fullName evidence="3">SseB protein N-terminal domain-containing protein</fullName>
    </recommendedName>
</protein>
<proteinExistence type="predicted"/>
<dbReference type="NCBIfam" id="NF042914">
    <property type="entry name" value="SAV915_dom"/>
    <property type="match status" value="1"/>
</dbReference>
<dbReference type="RefSeq" id="WP_187815439.1">
    <property type="nucleotide sequence ID" value="NZ_JACTVJ010000010.1"/>
</dbReference>
<name>A0ABR7SKX8_9ACTN</name>